<dbReference type="Gene3D" id="3.30.450.200">
    <property type="match status" value="2"/>
</dbReference>
<dbReference type="SMART" id="SM00800">
    <property type="entry name" value="uDENN"/>
    <property type="match status" value="1"/>
</dbReference>
<dbReference type="GO" id="GO:1901981">
    <property type="term" value="F:phosphatidylinositol phosphate binding"/>
    <property type="evidence" value="ECO:0007669"/>
    <property type="project" value="TreeGrafter"/>
</dbReference>
<dbReference type="EMBL" id="VIIS01000130">
    <property type="protein sequence ID" value="KAF0312864.1"/>
    <property type="molecule type" value="Genomic_DNA"/>
</dbReference>
<organism evidence="3 4">
    <name type="scientific">Amphibalanus amphitrite</name>
    <name type="common">Striped barnacle</name>
    <name type="synonym">Balanus amphitrite</name>
    <dbReference type="NCBI Taxonomy" id="1232801"/>
    <lineage>
        <taxon>Eukaryota</taxon>
        <taxon>Metazoa</taxon>
        <taxon>Ecdysozoa</taxon>
        <taxon>Arthropoda</taxon>
        <taxon>Crustacea</taxon>
        <taxon>Multicrustacea</taxon>
        <taxon>Cirripedia</taxon>
        <taxon>Thoracica</taxon>
        <taxon>Thoracicalcarea</taxon>
        <taxon>Balanomorpha</taxon>
        <taxon>Balanoidea</taxon>
        <taxon>Balanidae</taxon>
        <taxon>Amphibalaninae</taxon>
        <taxon>Amphibalanus</taxon>
    </lineage>
</organism>
<gene>
    <name evidence="3" type="primary">Dennd1b_0</name>
    <name evidence="3" type="ORF">FJT64_016474</name>
</gene>
<dbReference type="PANTHER" id="PTHR13196">
    <property type="entry name" value="DENN DOMAIN-CONTAINING"/>
    <property type="match status" value="1"/>
</dbReference>
<accession>A0A6A4XA40</accession>
<feature type="domain" description="uDENN" evidence="2">
    <location>
        <begin position="9"/>
        <end position="165"/>
    </location>
</feature>
<evidence type="ECO:0000313" key="3">
    <source>
        <dbReference type="EMBL" id="KAF0312864.1"/>
    </source>
</evidence>
<keyword evidence="4" id="KW-1185">Reference proteome</keyword>
<dbReference type="PANTHER" id="PTHR13196:SF14">
    <property type="entry name" value="UDENN DOMAIN-CONTAINING PROTEIN"/>
    <property type="match status" value="1"/>
</dbReference>
<dbReference type="InterPro" id="IPR005113">
    <property type="entry name" value="uDENN_dom"/>
</dbReference>
<evidence type="ECO:0000256" key="1">
    <source>
        <dbReference type="SAM" id="MobiDB-lite"/>
    </source>
</evidence>
<dbReference type="InterPro" id="IPR040032">
    <property type="entry name" value="DENND1A/B/C"/>
</dbReference>
<reference evidence="3 4" key="1">
    <citation type="submission" date="2019-07" db="EMBL/GenBank/DDBJ databases">
        <title>Draft genome assembly of a fouling barnacle, Amphibalanus amphitrite (Darwin, 1854): The first reference genome for Thecostraca.</title>
        <authorList>
            <person name="Kim W."/>
        </authorList>
    </citation>
    <scope>NUCLEOTIDE SEQUENCE [LARGE SCALE GENOMIC DNA]</scope>
    <source>
        <strain evidence="3">SNU_AA5</strain>
        <tissue evidence="3">Soma without cirri and trophi</tissue>
    </source>
</reference>
<protein>
    <submittedName>
        <fullName evidence="3">DENN domain-containing protein 1B</fullName>
    </submittedName>
</protein>
<dbReference type="OrthoDB" id="206724at2759"/>
<comment type="caution">
    <text evidence="3">The sequence shown here is derived from an EMBL/GenBank/DDBJ whole genome shotgun (WGS) entry which is preliminary data.</text>
</comment>
<feature type="region of interest" description="Disordered" evidence="1">
    <location>
        <begin position="72"/>
        <end position="91"/>
    </location>
</feature>
<proteinExistence type="predicted"/>
<dbReference type="GO" id="GO:0005085">
    <property type="term" value="F:guanyl-nucleotide exchange factor activity"/>
    <property type="evidence" value="ECO:0007669"/>
    <property type="project" value="InterPro"/>
</dbReference>
<evidence type="ECO:0000313" key="4">
    <source>
        <dbReference type="Proteomes" id="UP000440578"/>
    </source>
</evidence>
<dbReference type="GO" id="GO:0032456">
    <property type="term" value="P:endocytic recycling"/>
    <property type="evidence" value="ECO:0007669"/>
    <property type="project" value="TreeGrafter"/>
</dbReference>
<dbReference type="AlphaFoldDB" id="A0A6A4XA40"/>
<dbReference type="GO" id="GO:0005829">
    <property type="term" value="C:cytosol"/>
    <property type="evidence" value="ECO:0007669"/>
    <property type="project" value="TreeGrafter"/>
</dbReference>
<evidence type="ECO:0000259" key="2">
    <source>
        <dbReference type="SMART" id="SM00800"/>
    </source>
</evidence>
<dbReference type="GO" id="GO:0006897">
    <property type="term" value="P:endocytosis"/>
    <property type="evidence" value="ECO:0007669"/>
    <property type="project" value="TreeGrafter"/>
</dbReference>
<sequence>MLSRIRDNPQHVFDCFCEVVIPTKADEKPWIVQKFPDSYQNEETLKMVPQFTFPCDFERRFNCATLVEEDRTETGLGAPQQAQPEDHSTTTNEDIEINSTAADIGDDYDIDDVIVSDSEGTTVQPPTPVAIVPPFPERTGHTTVQHFSFVLTSIDSKWTFGFCRHAPQKQTALVLLSAFPWHDTFFK</sequence>
<name>A0A6A4XA40_AMPAM</name>
<dbReference type="Proteomes" id="UP000440578">
    <property type="component" value="Unassembled WGS sequence"/>
</dbReference>